<reference evidence="1 2" key="1">
    <citation type="submission" date="2015-04" db="EMBL/GenBank/DDBJ databases">
        <authorList>
            <person name="Syromyatnikov M.Y."/>
            <person name="Popov V.N."/>
        </authorList>
    </citation>
    <scope>NUCLEOTIDE SEQUENCE [LARGE SCALE GENOMIC DNA]</scope>
</reference>
<organism evidence="1 2">
    <name type="scientific">Clunio marinus</name>
    <dbReference type="NCBI Taxonomy" id="568069"/>
    <lineage>
        <taxon>Eukaryota</taxon>
        <taxon>Metazoa</taxon>
        <taxon>Ecdysozoa</taxon>
        <taxon>Arthropoda</taxon>
        <taxon>Hexapoda</taxon>
        <taxon>Insecta</taxon>
        <taxon>Pterygota</taxon>
        <taxon>Neoptera</taxon>
        <taxon>Endopterygota</taxon>
        <taxon>Diptera</taxon>
        <taxon>Nematocera</taxon>
        <taxon>Chironomoidea</taxon>
        <taxon>Chironomidae</taxon>
        <taxon>Clunio</taxon>
    </lineage>
</organism>
<evidence type="ECO:0000313" key="1">
    <source>
        <dbReference type="EMBL" id="CRK97060.1"/>
    </source>
</evidence>
<dbReference type="AlphaFoldDB" id="A0A1J1IBX3"/>
<keyword evidence="2" id="KW-1185">Reference proteome</keyword>
<evidence type="ECO:0000313" key="2">
    <source>
        <dbReference type="Proteomes" id="UP000183832"/>
    </source>
</evidence>
<protein>
    <submittedName>
        <fullName evidence="1">CLUMA_CG010492, isoform A</fullName>
    </submittedName>
</protein>
<proteinExistence type="predicted"/>
<dbReference type="Proteomes" id="UP000183832">
    <property type="component" value="Unassembled WGS sequence"/>
</dbReference>
<accession>A0A1J1IBX3</accession>
<name>A0A1J1IBX3_9DIPT</name>
<dbReference type="EMBL" id="CVRI01000046">
    <property type="protein sequence ID" value="CRK97060.1"/>
    <property type="molecule type" value="Genomic_DNA"/>
</dbReference>
<gene>
    <name evidence="1" type="ORF">CLUMA_CG010492</name>
</gene>
<sequence length="132" mass="15488">MLMPFTIDEWKKSKIISLLMLGNHHVNKWTEGRREGKKRETMWDVEGEFRCGMKDTFPAIILLTTTERMNKRTNEHARAITMDKMDKEKWPKALCVYVKKGFGVLTLLRYGISVTNPLLSTFQKQLQPLTRD</sequence>